<feature type="domain" description="MI" evidence="14">
    <location>
        <begin position="9"/>
        <end position="131"/>
    </location>
</feature>
<evidence type="ECO:0000256" key="11">
    <source>
        <dbReference type="ARBA" id="ARBA00038888"/>
    </source>
</evidence>
<comment type="caution">
    <text evidence="15">The sequence shown here is derived from an EMBL/GenBank/DDBJ whole genome shotgun (WGS) entry which is preliminary data.</text>
</comment>
<keyword evidence="6" id="KW-0735">Signal-anchor</keyword>
<dbReference type="InterPro" id="IPR038518">
    <property type="entry name" value="Glyco_hydro_63N_sf"/>
</dbReference>
<evidence type="ECO:0000256" key="3">
    <source>
        <dbReference type="ARBA" id="ARBA00022692"/>
    </source>
</evidence>
<dbReference type="InterPro" id="IPR008928">
    <property type="entry name" value="6-hairpin_glycosidase_sf"/>
</dbReference>
<keyword evidence="8 12" id="KW-0472">Membrane</keyword>
<dbReference type="SUPFAM" id="SSF48371">
    <property type="entry name" value="ARM repeat"/>
    <property type="match status" value="2"/>
</dbReference>
<dbReference type="Pfam" id="PF16923">
    <property type="entry name" value="Glyco_hydro_63N"/>
    <property type="match status" value="1"/>
</dbReference>
<keyword evidence="4 12" id="KW-0378">Hydrolase</keyword>
<dbReference type="Pfam" id="PF02847">
    <property type="entry name" value="MA3"/>
    <property type="match status" value="2"/>
</dbReference>
<dbReference type="PROSITE" id="PS51366">
    <property type="entry name" value="MI"/>
    <property type="match status" value="1"/>
</dbReference>
<accession>A0ABV0MXI0</accession>
<evidence type="ECO:0000256" key="12">
    <source>
        <dbReference type="RuleBase" id="RU368089"/>
    </source>
</evidence>
<evidence type="ECO:0000259" key="14">
    <source>
        <dbReference type="PROSITE" id="PS51366"/>
    </source>
</evidence>
<evidence type="ECO:0000256" key="13">
    <source>
        <dbReference type="SAM" id="MobiDB-lite"/>
    </source>
</evidence>
<evidence type="ECO:0000256" key="5">
    <source>
        <dbReference type="ARBA" id="ARBA00022824"/>
    </source>
</evidence>
<dbReference type="PANTHER" id="PTHR10412:SF11">
    <property type="entry name" value="MANNOSYL-OLIGOSACCHARIDE GLUCOSIDASE"/>
    <property type="match status" value="1"/>
</dbReference>
<dbReference type="SMART" id="SM00544">
    <property type="entry name" value="MA3"/>
    <property type="match status" value="1"/>
</dbReference>
<feature type="region of interest" description="Disordered" evidence="13">
    <location>
        <begin position="194"/>
        <end position="216"/>
    </location>
</feature>
<dbReference type="InterPro" id="IPR031335">
    <property type="entry name" value="Glyco_hydro_63_C"/>
</dbReference>
<keyword evidence="16" id="KW-1185">Reference proteome</keyword>
<dbReference type="InterPro" id="IPR016024">
    <property type="entry name" value="ARM-type_fold"/>
</dbReference>
<proteinExistence type="inferred from homology"/>
<evidence type="ECO:0000256" key="10">
    <source>
        <dbReference type="ARBA" id="ARBA00023295"/>
    </source>
</evidence>
<evidence type="ECO:0000256" key="1">
    <source>
        <dbReference type="ARBA" id="ARBA00004648"/>
    </source>
</evidence>
<keyword evidence="10 12" id="KW-0326">Glycosidase</keyword>
<organism evidence="15 16">
    <name type="scientific">Goodea atripinnis</name>
    <dbReference type="NCBI Taxonomy" id="208336"/>
    <lineage>
        <taxon>Eukaryota</taxon>
        <taxon>Metazoa</taxon>
        <taxon>Chordata</taxon>
        <taxon>Craniata</taxon>
        <taxon>Vertebrata</taxon>
        <taxon>Euteleostomi</taxon>
        <taxon>Actinopterygii</taxon>
        <taxon>Neopterygii</taxon>
        <taxon>Teleostei</taxon>
        <taxon>Neoteleostei</taxon>
        <taxon>Acanthomorphata</taxon>
        <taxon>Ovalentaria</taxon>
        <taxon>Atherinomorphae</taxon>
        <taxon>Cyprinodontiformes</taxon>
        <taxon>Goodeidae</taxon>
        <taxon>Goodea</taxon>
    </lineage>
</organism>
<name>A0ABV0MXI0_9TELE</name>
<keyword evidence="5 12" id="KW-0256">Endoplasmic reticulum</keyword>
<gene>
    <name evidence="15" type="ORF">GOODEAATRI_000084</name>
</gene>
<dbReference type="InterPro" id="IPR031631">
    <property type="entry name" value="Glyco_hydro_63N"/>
</dbReference>
<dbReference type="EMBL" id="JAHRIO010019995">
    <property type="protein sequence ID" value="MEQ2163840.1"/>
    <property type="molecule type" value="Genomic_DNA"/>
</dbReference>
<protein>
    <recommendedName>
        <fullName evidence="11 12">Mannosyl-oligosaccharide glucosidase</fullName>
        <ecNumber evidence="11 12">3.2.1.106</ecNumber>
    </recommendedName>
</protein>
<evidence type="ECO:0000313" key="16">
    <source>
        <dbReference type="Proteomes" id="UP001476798"/>
    </source>
</evidence>
<dbReference type="Gene3D" id="2.70.98.110">
    <property type="entry name" value="Glycosyl hydrolase family 63, N-terminal domain"/>
    <property type="match status" value="2"/>
</dbReference>
<evidence type="ECO:0000256" key="7">
    <source>
        <dbReference type="ARBA" id="ARBA00022989"/>
    </source>
</evidence>
<sequence length="906" mass="104304">GAGGKGVWGAPGMVYEAEEPDVRDPNYDEAAQVLLKELNLGQHKYEFTSVAVSLSLEGKASHRELTSRLLSDLSGKMLTQGDMAHAFDKMVKELPDLILDTPEAPQMNLLLKEYLISGDVSEAEHCLRDLEVPHFHHELVYEGFQRVYDELHEICLDVPHAHPIMEAFVDLCYQESVITKQLRDACPFRQRKRVVTGDAPPHSRRDERPAALNRKEKKKKPDIGKLFINISIGLCIFSLIWFFYAIYMRSSLSKRVVTLHTSPRVLDANSTTAEVSSERFWGSYRPQVYFGMKTRSPRSVVTDANSSPFSFCYPYRDDVDASTLSPGLEKLTDIVKLSLNRRFVYSPPSGEKRHYIGVDTYKPPHHQNQQKPADPRKESDFVVHQVTVQTPFQIEVLFESGSFYNRPNQLVGSIMTQELERRKAEFNVKFEKIFGLESKGFSQTYIKFAKAALSNMLGGMGYFYGESVVQSVYNEYPILYPEGALFTAVPSRSFFPRGFLWDEGFHQLLLSKWDPQLTREAIGHWFDLMNIEGWIPREQILGDEARSKVPAEFIVQRNENANPPTLFLALQELIGQLSSRSDEAASKPTLPFLRRLFPRLKTWFQWYNTTQKGPKPNSYRWRGRDKDTNLYLNPKTLTSGLDDYPRASHPSADERHVDLHCWMALSSGIMASIAQLLGEPHEDYKLLHDVLRDNNLLNDLHWSEQLHAFSDYGNHTQNVSLQREKVYVPPGQPRHQFPVARLVRSVRRAPKLQYVNALGYVSLFPFLLQILQPDSPKLEHILRDMRDPNKLWTPFGLRSLSKTDPLYMERNTEHDPPYWRGPVWININYLAVRALYHYGNTEGPYQEKAADVYKELRTNIINNVYMQYVETGYIWEQYNDSTGRGQGSHPFTGWSSLTVLMMAEHY</sequence>
<comment type="catalytic activity">
    <reaction evidence="12">
        <text>N(4)-(alpha-D-Glc-(1-&gt;2)-alpha-D-Glc-(1-&gt;3)-alpha-D-Glc-(1-&gt;3)-alpha-D-Man-(1-&gt;2)-alpha-D-Man-(1-&gt;2)-alpha-D-Man-(1-&gt;3)-[alpha-D-Man-(1-&gt;2)-alpha-D-Man-(1-&gt;3)-[alpha-D-Man-(1-&gt;2)-alpha-D-Man-(1-&gt;6)]-alpha-D-Man-(1-&gt;6)]-beta-D-Man-(1-&gt;4)-beta-D-GlcNAc-(1-&gt;4)-beta-D-GlcNAc)-L-asparaginyl-[protein] + H2O = N(4)-(alpha-D-Glc-(1-&gt;3)-alpha-D-Glc-(1-&gt;3)-alpha-D-Man-(1-&gt;2)-alpha-D-Man-(1-&gt;2)-alpha-D-Man-(1-&gt;3)-[alpha-D-Man-(1-&gt;2)-alpha-D-Man-(1-&gt;3)-[alpha-D-Man-(1-&gt;2)-alpha-D-Man-(1-&gt;6)]-alpha-D-Man-(1-&gt;6)]-beta-D-Man-(1-&gt;4)-beta-D-GlcNAc-(1-&gt;4)-beta-D-GlcNAc)-L-asparaginyl-[protein] + beta-D-glucose</text>
        <dbReference type="Rhea" id="RHEA:55988"/>
        <dbReference type="Rhea" id="RHEA-COMP:12806"/>
        <dbReference type="Rhea" id="RHEA-COMP:14355"/>
        <dbReference type="ChEBI" id="CHEBI:15377"/>
        <dbReference type="ChEBI" id="CHEBI:15903"/>
        <dbReference type="ChEBI" id="CHEBI:59082"/>
        <dbReference type="ChEBI" id="CHEBI:132537"/>
        <dbReference type="EC" id="3.2.1.106"/>
    </reaction>
</comment>
<comment type="subcellular location">
    <subcellularLocation>
        <location evidence="1 12">Endoplasmic reticulum membrane</location>
        <topology evidence="1 12">Single-pass type II membrane protein</topology>
    </subcellularLocation>
</comment>
<evidence type="ECO:0000256" key="9">
    <source>
        <dbReference type="ARBA" id="ARBA00023180"/>
    </source>
</evidence>
<feature type="non-terminal residue" evidence="15">
    <location>
        <position position="1"/>
    </location>
</feature>
<dbReference type="SUPFAM" id="SSF48208">
    <property type="entry name" value="Six-hairpin glycosidases"/>
    <property type="match status" value="1"/>
</dbReference>
<reference evidence="15 16" key="1">
    <citation type="submission" date="2021-06" db="EMBL/GenBank/DDBJ databases">
        <authorList>
            <person name="Palmer J.M."/>
        </authorList>
    </citation>
    <scope>NUCLEOTIDE SEQUENCE [LARGE SCALE GENOMIC DNA]</scope>
    <source>
        <strain evidence="15 16">GA_2019</strain>
        <tissue evidence="15">Muscle</tissue>
    </source>
</reference>
<dbReference type="Gene3D" id="1.25.40.180">
    <property type="match status" value="3"/>
</dbReference>
<dbReference type="InterPro" id="IPR003891">
    <property type="entry name" value="Initiation_fac_eIF4g_MI"/>
</dbReference>
<evidence type="ECO:0000313" key="15">
    <source>
        <dbReference type="EMBL" id="MEQ2163840.1"/>
    </source>
</evidence>
<evidence type="ECO:0000256" key="2">
    <source>
        <dbReference type="ARBA" id="ARBA00010833"/>
    </source>
</evidence>
<dbReference type="PANTHER" id="PTHR10412">
    <property type="entry name" value="MANNOSYL-OLIGOSACCHARIDE GLUCOSIDASE"/>
    <property type="match status" value="1"/>
</dbReference>
<evidence type="ECO:0000256" key="8">
    <source>
        <dbReference type="ARBA" id="ARBA00023136"/>
    </source>
</evidence>
<dbReference type="Proteomes" id="UP001476798">
    <property type="component" value="Unassembled WGS sequence"/>
</dbReference>
<keyword evidence="3 12" id="KW-0812">Transmembrane</keyword>
<keyword evidence="7 12" id="KW-1133">Transmembrane helix</keyword>
<evidence type="ECO:0000256" key="4">
    <source>
        <dbReference type="ARBA" id="ARBA00022801"/>
    </source>
</evidence>
<dbReference type="InterPro" id="IPR004888">
    <property type="entry name" value="Glycoside_hydrolase_63"/>
</dbReference>
<dbReference type="InterPro" id="IPR012341">
    <property type="entry name" value="6hp_glycosidase-like_sf"/>
</dbReference>
<dbReference type="Pfam" id="PF03200">
    <property type="entry name" value="Glyco_hydro_63"/>
    <property type="match status" value="1"/>
</dbReference>
<feature type="transmembrane region" description="Helical" evidence="12">
    <location>
        <begin position="226"/>
        <end position="247"/>
    </location>
</feature>
<dbReference type="EC" id="3.2.1.106" evidence="11 12"/>
<comment type="similarity">
    <text evidence="2 12">Belongs to the glycosyl hydrolase 63 family.</text>
</comment>
<keyword evidence="9" id="KW-0325">Glycoprotein</keyword>
<dbReference type="Gene3D" id="1.50.10.10">
    <property type="match status" value="1"/>
</dbReference>
<comment type="function">
    <text evidence="12">Cleaves the distal alpha 1,2-linked glucose residue from the Glc(3)Man(9)GlcNAc(2) oligosaccharide precursor.</text>
</comment>
<evidence type="ECO:0000256" key="6">
    <source>
        <dbReference type="ARBA" id="ARBA00022968"/>
    </source>
</evidence>